<dbReference type="InterPro" id="IPR036875">
    <property type="entry name" value="Znf_CCHC_sf"/>
</dbReference>
<sequence>MELEDIFGHLLNFELRLQQHTQVVEATIGSGNVATRTDYSRGPHGKTQYSNCASSYSGSLGRGRGRGSRHGSLGGNRPMCQICDKVGHLAIKCFHRFDQAYKTMPNNMFAFFTTQQAPANTNCSAAAVVPHSSPHVTASHTEPTTTSASSLSFSPAASTASPPLFSSSPSPTISPVPAPSDAALPSEPLPSRSHPMTTRSQNNIVKPKQFFDGTTRAFLQCLGFETNSDASSNQRDLKTNEINLQDPPTCSEREIKANEDVLAKNTDVAVAAMPPRPPINSGGGGQTN</sequence>
<evidence type="ECO:0000313" key="2">
    <source>
        <dbReference type="EMBL" id="KAA8546901.1"/>
    </source>
</evidence>
<keyword evidence="3" id="KW-1185">Reference proteome</keyword>
<evidence type="ECO:0000256" key="1">
    <source>
        <dbReference type="SAM" id="MobiDB-lite"/>
    </source>
</evidence>
<feature type="compositionally biased region" description="Low complexity" evidence="1">
    <location>
        <begin position="143"/>
        <end position="171"/>
    </location>
</feature>
<feature type="compositionally biased region" description="Polar residues" evidence="1">
    <location>
        <begin position="194"/>
        <end position="204"/>
    </location>
</feature>
<reference evidence="2 3" key="1">
    <citation type="submission" date="2019-09" db="EMBL/GenBank/DDBJ databases">
        <title>A chromosome-level genome assembly of the Chinese tupelo Nyssa sinensis.</title>
        <authorList>
            <person name="Yang X."/>
            <person name="Kang M."/>
            <person name="Yang Y."/>
            <person name="Xiong H."/>
            <person name="Wang M."/>
            <person name="Zhang Z."/>
            <person name="Wang Z."/>
            <person name="Wu H."/>
            <person name="Ma T."/>
            <person name="Liu J."/>
            <person name="Xi Z."/>
        </authorList>
    </citation>
    <scope>NUCLEOTIDE SEQUENCE [LARGE SCALE GENOMIC DNA]</scope>
    <source>
        <strain evidence="2">J267</strain>
        <tissue evidence="2">Leaf</tissue>
    </source>
</reference>
<accession>A0A5J5C0A6</accession>
<protein>
    <recommendedName>
        <fullName evidence="4">CCHC-type domain-containing protein</fullName>
    </recommendedName>
</protein>
<dbReference type="AlphaFoldDB" id="A0A5J5C0A6"/>
<evidence type="ECO:0000313" key="3">
    <source>
        <dbReference type="Proteomes" id="UP000325577"/>
    </source>
</evidence>
<dbReference type="GO" id="GO:0003676">
    <property type="term" value="F:nucleic acid binding"/>
    <property type="evidence" value="ECO:0007669"/>
    <property type="project" value="InterPro"/>
</dbReference>
<name>A0A5J5C0A6_9ASTE</name>
<organism evidence="2 3">
    <name type="scientific">Nyssa sinensis</name>
    <dbReference type="NCBI Taxonomy" id="561372"/>
    <lineage>
        <taxon>Eukaryota</taxon>
        <taxon>Viridiplantae</taxon>
        <taxon>Streptophyta</taxon>
        <taxon>Embryophyta</taxon>
        <taxon>Tracheophyta</taxon>
        <taxon>Spermatophyta</taxon>
        <taxon>Magnoliopsida</taxon>
        <taxon>eudicotyledons</taxon>
        <taxon>Gunneridae</taxon>
        <taxon>Pentapetalae</taxon>
        <taxon>asterids</taxon>
        <taxon>Cornales</taxon>
        <taxon>Nyssaceae</taxon>
        <taxon>Nyssa</taxon>
    </lineage>
</organism>
<dbReference type="GO" id="GO:0008270">
    <property type="term" value="F:zinc ion binding"/>
    <property type="evidence" value="ECO:0007669"/>
    <property type="project" value="InterPro"/>
</dbReference>
<dbReference type="Proteomes" id="UP000325577">
    <property type="component" value="Linkage Group LG1"/>
</dbReference>
<gene>
    <name evidence="2" type="ORF">F0562_003330</name>
</gene>
<dbReference type="SUPFAM" id="SSF57756">
    <property type="entry name" value="Retrovirus zinc finger-like domains"/>
    <property type="match status" value="1"/>
</dbReference>
<feature type="region of interest" description="Disordered" evidence="1">
    <location>
        <begin position="134"/>
        <end position="204"/>
    </location>
</feature>
<dbReference type="EMBL" id="CM018032">
    <property type="protein sequence ID" value="KAA8546901.1"/>
    <property type="molecule type" value="Genomic_DNA"/>
</dbReference>
<evidence type="ECO:0008006" key="4">
    <source>
        <dbReference type="Google" id="ProtNLM"/>
    </source>
</evidence>
<proteinExistence type="predicted"/>